<dbReference type="InParanoid" id="E3N5F8"/>
<proteinExistence type="predicted"/>
<protein>
    <recommendedName>
        <fullName evidence="1">DUF38 domain-containing protein</fullName>
    </recommendedName>
</protein>
<keyword evidence="3" id="KW-1185">Reference proteome</keyword>
<evidence type="ECO:0000259" key="1">
    <source>
        <dbReference type="Pfam" id="PF01827"/>
    </source>
</evidence>
<gene>
    <name evidence="2" type="ORF">CRE_29003</name>
</gene>
<reference evidence="2" key="1">
    <citation type="submission" date="2007-07" db="EMBL/GenBank/DDBJ databases">
        <title>PCAP assembly of the Caenorhabditis remanei genome.</title>
        <authorList>
            <consortium name="The Caenorhabditis remanei Sequencing Consortium"/>
            <person name="Wilson R.K."/>
        </authorList>
    </citation>
    <scope>NUCLEOTIDE SEQUENCE [LARGE SCALE GENOMIC DNA]</scope>
    <source>
        <strain evidence="2">PB4641</strain>
    </source>
</reference>
<evidence type="ECO:0000313" key="2">
    <source>
        <dbReference type="EMBL" id="EFO87121.1"/>
    </source>
</evidence>
<dbReference type="InterPro" id="IPR002900">
    <property type="entry name" value="DUF38/FTH_CAE_spp"/>
</dbReference>
<organism evidence="3">
    <name type="scientific">Caenorhabditis remanei</name>
    <name type="common">Caenorhabditis vulgaris</name>
    <dbReference type="NCBI Taxonomy" id="31234"/>
    <lineage>
        <taxon>Eukaryota</taxon>
        <taxon>Metazoa</taxon>
        <taxon>Ecdysozoa</taxon>
        <taxon>Nematoda</taxon>
        <taxon>Chromadorea</taxon>
        <taxon>Rhabditida</taxon>
        <taxon>Rhabditina</taxon>
        <taxon>Rhabditomorpha</taxon>
        <taxon>Rhabditoidea</taxon>
        <taxon>Rhabditidae</taxon>
        <taxon>Peloderinae</taxon>
        <taxon>Caenorhabditis</taxon>
    </lineage>
</organism>
<dbReference type="Pfam" id="PF01827">
    <property type="entry name" value="FTH"/>
    <property type="match status" value="1"/>
</dbReference>
<evidence type="ECO:0000313" key="3">
    <source>
        <dbReference type="Proteomes" id="UP000008281"/>
    </source>
</evidence>
<name>E3N5F8_CAERE</name>
<dbReference type="EMBL" id="DS268531">
    <property type="protein sequence ID" value="EFO87121.1"/>
    <property type="molecule type" value="Genomic_DNA"/>
</dbReference>
<feature type="domain" description="DUF38" evidence="1">
    <location>
        <begin position="1"/>
        <end position="80"/>
    </location>
</feature>
<dbReference type="Proteomes" id="UP000008281">
    <property type="component" value="Unassembled WGS sequence"/>
</dbReference>
<dbReference type="OrthoDB" id="5909767at2759"/>
<dbReference type="HOGENOM" id="CLU_2173338_0_0_1"/>
<dbReference type="AlphaFoldDB" id="E3N5F8"/>
<sequence length="115" mass="13463">MDQWKQAKHLVLKGYCFQSIDHLLYFSTIEFRDYSNSLENVIKFCEVILKNISNWINFKHLKIGTGYILDTKTIKRVLNLQPTASPQIHSIPNTNLVIQFKRGNRHSNSLEITKN</sequence>
<dbReference type="STRING" id="31234.E3N5F8"/>
<accession>E3N5F8</accession>